<comment type="caution">
    <text evidence="1">The sequence shown here is derived from an EMBL/GenBank/DDBJ whole genome shotgun (WGS) entry which is preliminary data.</text>
</comment>
<name>A0ABN9GLS1_9NEOB</name>
<proteinExistence type="predicted"/>
<reference evidence="1" key="1">
    <citation type="submission" date="2023-05" db="EMBL/GenBank/DDBJ databases">
        <authorList>
            <person name="Stuckert A."/>
        </authorList>
    </citation>
    <scope>NUCLEOTIDE SEQUENCE</scope>
</reference>
<protein>
    <submittedName>
        <fullName evidence="1">Uncharacterized protein</fullName>
    </submittedName>
</protein>
<dbReference type="EMBL" id="CATNWA010018944">
    <property type="protein sequence ID" value="CAI9610408.1"/>
    <property type="molecule type" value="Genomic_DNA"/>
</dbReference>
<accession>A0ABN9GLS1</accession>
<dbReference type="Proteomes" id="UP001162483">
    <property type="component" value="Unassembled WGS sequence"/>
</dbReference>
<evidence type="ECO:0000313" key="1">
    <source>
        <dbReference type="EMBL" id="CAI9610408.1"/>
    </source>
</evidence>
<keyword evidence="2" id="KW-1185">Reference proteome</keyword>
<organism evidence="1 2">
    <name type="scientific">Staurois parvus</name>
    <dbReference type="NCBI Taxonomy" id="386267"/>
    <lineage>
        <taxon>Eukaryota</taxon>
        <taxon>Metazoa</taxon>
        <taxon>Chordata</taxon>
        <taxon>Craniata</taxon>
        <taxon>Vertebrata</taxon>
        <taxon>Euteleostomi</taxon>
        <taxon>Amphibia</taxon>
        <taxon>Batrachia</taxon>
        <taxon>Anura</taxon>
        <taxon>Neobatrachia</taxon>
        <taxon>Ranoidea</taxon>
        <taxon>Ranidae</taxon>
        <taxon>Staurois</taxon>
    </lineage>
</organism>
<sequence length="48" mass="4991">MALSRKGLTSGVMKGLTVGCVCMLHCKHIALHGCALCCAQPCKAVCRS</sequence>
<gene>
    <name evidence="1" type="ORF">SPARVUS_LOCUS14410779</name>
</gene>
<evidence type="ECO:0000313" key="2">
    <source>
        <dbReference type="Proteomes" id="UP001162483"/>
    </source>
</evidence>